<feature type="domain" description="IPT/TIG" evidence="3">
    <location>
        <begin position="215"/>
        <end position="322"/>
    </location>
</feature>
<dbReference type="VEuPathDB" id="VectorBase:LDEU002078"/>
<evidence type="ECO:0000256" key="1">
    <source>
        <dbReference type="SAM" id="Coils"/>
    </source>
</evidence>
<dbReference type="SMART" id="SM00429">
    <property type="entry name" value="IPT"/>
    <property type="match status" value="3"/>
</dbReference>
<dbReference type="CDD" id="cd12790">
    <property type="entry name" value="RasGAP_plexin_A"/>
    <property type="match status" value="1"/>
</dbReference>
<dbReference type="SUPFAM" id="SSF48350">
    <property type="entry name" value="GTPase activation domain, GAP"/>
    <property type="match status" value="1"/>
</dbReference>
<dbReference type="GO" id="GO:0002116">
    <property type="term" value="C:semaphorin receptor complex"/>
    <property type="evidence" value="ECO:0007669"/>
    <property type="project" value="TreeGrafter"/>
</dbReference>
<dbReference type="GO" id="GO:0030334">
    <property type="term" value="P:regulation of cell migration"/>
    <property type="evidence" value="ECO:0007669"/>
    <property type="project" value="TreeGrafter"/>
</dbReference>
<dbReference type="InterPro" id="IPR013783">
    <property type="entry name" value="Ig-like_fold"/>
</dbReference>
<dbReference type="OrthoDB" id="125363at2759"/>
<dbReference type="InterPro" id="IPR013548">
    <property type="entry name" value="Plexin_cytoplasmic_RasGAP_dom"/>
</dbReference>
<dbReference type="Proteomes" id="UP000288716">
    <property type="component" value="Unassembled WGS sequence"/>
</dbReference>
<dbReference type="STRING" id="299467.A0A443SQZ2"/>
<keyword evidence="2" id="KW-1133">Transmembrane helix</keyword>
<feature type="transmembrane region" description="Helical" evidence="2">
    <location>
        <begin position="447"/>
        <end position="469"/>
    </location>
</feature>
<organism evidence="4 5">
    <name type="scientific">Leptotrombidium deliense</name>
    <dbReference type="NCBI Taxonomy" id="299467"/>
    <lineage>
        <taxon>Eukaryota</taxon>
        <taxon>Metazoa</taxon>
        <taxon>Ecdysozoa</taxon>
        <taxon>Arthropoda</taxon>
        <taxon>Chelicerata</taxon>
        <taxon>Arachnida</taxon>
        <taxon>Acari</taxon>
        <taxon>Acariformes</taxon>
        <taxon>Trombidiformes</taxon>
        <taxon>Prostigmata</taxon>
        <taxon>Anystina</taxon>
        <taxon>Parasitengona</taxon>
        <taxon>Trombiculoidea</taxon>
        <taxon>Trombiculidae</taxon>
        <taxon>Leptotrombidium</taxon>
    </lineage>
</organism>
<protein>
    <recommendedName>
        <fullName evidence="3">IPT/TIG domain-containing protein</fullName>
    </recommendedName>
</protein>
<dbReference type="InterPro" id="IPR031148">
    <property type="entry name" value="Plexin"/>
</dbReference>
<dbReference type="PANTHER" id="PTHR22625">
    <property type="entry name" value="PLEXIN"/>
    <property type="match status" value="1"/>
</dbReference>
<sequence length="1114" mass="125523">CQKSNPDIPWLNKHEICPDPQVLDFSPKSGPWEGGTNITIAGINLGRNFEDIASGVHIEHVQHGITVGLVNCIPFRELYEKNSKITCQVLNRNITSSGPVIGTVSGPVTVKVANLYTAKSKQEYEFVNPRITSLYPGKGPISGGTRLSIWGLFIDAGSRVEVHLGKSKCEVVFRGANRMDCITNARHKLGEELVTVRFDNGVRVFEDYTYLYVEDPRITTVESGSTGPKGVAKGIPNGGISVSVKGYHLNSIQAPLIYVEVDGMKYNNTCVVESAVEMKCKSPRVPLDKLDFSKSEKEEAPLELDFGFIMDNVKSVMDLSKRSHNPFPKFLMFKNPEYYQFSEPEHIKYYKSDYLTINGVNLDRASQEADVIVRIGNGLCNVTSLSRSQLTCRPPTTQPYAVRSDGSFDHHKIPDVVVVVGESLNFTIGSLSYELPPPPQPPLPKPLLIAAVVGSCLLIVVVIIILIAYRRKSTESSRVLKTMQEQMDVLELRVASECKEAFAELQTEMTDLTGEMTAGGIPFHEYKIHAVKVLFSNKDDYSVLMDIPMEQTKQQGLLAFGQLIMNKTFLLLFVRTLESNRFFSMKERVNVAALIMVTLQGKMEYCTDILKTLLADLIEKCMEGKSHPKLLLRRNESVAEKMLSSWFAFLLHKFLKECAGEPLYLLYRAIKQQVDKGPVDSITGEARYSLSEEKLIRQQIEFRPLTVYVSMSPQTAYVSGLDPMLQCENTETPVKVIDCDTISQVKEKALDAIYRNISFSQRPLKDDLDLEWRTGQSGRIILSDEDATSRVDGDWKRLNTLAHYKVQDGASLTLVPKQSSVYNISIISEKMDKSHKYETLNFGFNKTSSPPLSRATSPLNHDMDNGYKFWHLVKHHDGEPNKEGDRGNKMVSEIYLTRLLATKGTLQKFVDDLFETIFSIQHRGSALPLAIKYMFDFLDDQALTHGIADSETVHTWKSNSLPLRFWVNLIKNPNFVFDIHKSNIVDSCLSVVAQTFMDACSKSDHRLGKDSPSSKLLYAKDIPIYKDWVERYYRDIQTMPAISDQDMNAMLAEESRQHAYEFNTLVALNELYAYAAKYHEELIRALDEDEFSQKNNLAYKFDQVTAAMSGQLDA</sequence>
<dbReference type="FunFam" id="1.10.506.10:FF:000027">
    <property type="entry name" value="Plexin A, isoform B"/>
    <property type="match status" value="1"/>
</dbReference>
<dbReference type="Pfam" id="PF20170">
    <property type="entry name" value="Plexin_RBD"/>
    <property type="match status" value="1"/>
</dbReference>
<evidence type="ECO:0000259" key="3">
    <source>
        <dbReference type="SMART" id="SM00429"/>
    </source>
</evidence>
<evidence type="ECO:0000313" key="4">
    <source>
        <dbReference type="EMBL" id="RWS29961.1"/>
    </source>
</evidence>
<dbReference type="Pfam" id="PF08337">
    <property type="entry name" value="Plexin_cytopl"/>
    <property type="match status" value="1"/>
</dbReference>
<comment type="caution">
    <text evidence="4">The sequence shown here is derived from an EMBL/GenBank/DDBJ whole genome shotgun (WGS) entry which is preliminary data.</text>
</comment>
<dbReference type="Gene3D" id="2.60.40.10">
    <property type="entry name" value="Immunoglobulins"/>
    <property type="match status" value="2"/>
</dbReference>
<dbReference type="PANTHER" id="PTHR22625:SF70">
    <property type="entry name" value="PLEXIN A, ISOFORM A"/>
    <property type="match status" value="1"/>
</dbReference>
<reference evidence="4 5" key="1">
    <citation type="journal article" date="2018" name="Gigascience">
        <title>Genomes of trombidid mites reveal novel predicted allergens and laterally-transferred genes associated with secondary metabolism.</title>
        <authorList>
            <person name="Dong X."/>
            <person name="Chaisiri K."/>
            <person name="Xia D."/>
            <person name="Armstrong S.D."/>
            <person name="Fang Y."/>
            <person name="Donnelly M.J."/>
            <person name="Kadowaki T."/>
            <person name="McGarry J.W."/>
            <person name="Darby A.C."/>
            <person name="Makepeace B.L."/>
        </authorList>
    </citation>
    <scope>NUCLEOTIDE SEQUENCE [LARGE SCALE GENOMIC DNA]</scope>
    <source>
        <strain evidence="4">UoL-UT</strain>
    </source>
</reference>
<gene>
    <name evidence="4" type="ORF">B4U80_08508</name>
</gene>
<dbReference type="FunFam" id="1.10.506.10:FF:000005">
    <property type="entry name" value="Plexin A1"/>
    <property type="match status" value="1"/>
</dbReference>
<dbReference type="AlphaFoldDB" id="A0A443SQZ2"/>
<proteinExistence type="predicted"/>
<dbReference type="SUPFAM" id="SSF81296">
    <property type="entry name" value="E set domains"/>
    <property type="match status" value="3"/>
</dbReference>
<name>A0A443SQZ2_9ACAR</name>
<feature type="domain" description="IPT/TIG" evidence="3">
    <location>
        <begin position="19"/>
        <end position="127"/>
    </location>
</feature>
<keyword evidence="2" id="KW-0812">Transmembrane</keyword>
<keyword evidence="5" id="KW-1185">Reference proteome</keyword>
<keyword evidence="2" id="KW-0472">Membrane</keyword>
<keyword evidence="1" id="KW-0175">Coiled coil</keyword>
<feature type="non-terminal residue" evidence="4">
    <location>
        <position position="1"/>
    </location>
</feature>
<dbReference type="GO" id="GO:0017154">
    <property type="term" value="F:semaphorin receptor activity"/>
    <property type="evidence" value="ECO:0007669"/>
    <property type="project" value="InterPro"/>
</dbReference>
<dbReference type="GO" id="GO:0005886">
    <property type="term" value="C:plasma membrane"/>
    <property type="evidence" value="ECO:0007669"/>
    <property type="project" value="TreeGrafter"/>
</dbReference>
<feature type="coiled-coil region" evidence="1">
    <location>
        <begin position="480"/>
        <end position="515"/>
    </location>
</feature>
<dbReference type="Gene3D" id="1.10.506.10">
    <property type="entry name" value="GTPase Activation - p120gap, domain 1"/>
    <property type="match status" value="2"/>
</dbReference>
<dbReference type="CDD" id="cd00603">
    <property type="entry name" value="IPT_PCSR"/>
    <property type="match status" value="1"/>
</dbReference>
<feature type="transmembrane region" description="Helical" evidence="2">
    <location>
        <begin position="557"/>
        <end position="577"/>
    </location>
</feature>
<dbReference type="EMBL" id="NCKV01000698">
    <property type="protein sequence ID" value="RWS29961.1"/>
    <property type="molecule type" value="Genomic_DNA"/>
</dbReference>
<evidence type="ECO:0000256" key="2">
    <source>
        <dbReference type="SAM" id="Phobius"/>
    </source>
</evidence>
<dbReference type="InterPro" id="IPR008936">
    <property type="entry name" value="Rho_GTPase_activation_prot"/>
</dbReference>
<dbReference type="Pfam" id="PF01833">
    <property type="entry name" value="TIG"/>
    <property type="match status" value="3"/>
</dbReference>
<dbReference type="InterPro" id="IPR046800">
    <property type="entry name" value="Plexin_RBD"/>
</dbReference>
<evidence type="ECO:0000313" key="5">
    <source>
        <dbReference type="Proteomes" id="UP000288716"/>
    </source>
</evidence>
<dbReference type="InterPro" id="IPR002909">
    <property type="entry name" value="IPT_dom"/>
</dbReference>
<accession>A0A443SQZ2</accession>
<dbReference type="InterPro" id="IPR014756">
    <property type="entry name" value="Ig_E-set"/>
</dbReference>
<feature type="domain" description="IPT/TIG" evidence="3">
    <location>
        <begin position="128"/>
        <end position="211"/>
    </location>
</feature>
<dbReference type="Gene3D" id="3.10.20.90">
    <property type="entry name" value="Phosphatidylinositol 3-kinase Catalytic Subunit, Chain A, domain 1"/>
    <property type="match status" value="1"/>
</dbReference>